<organism evidence="1">
    <name type="scientific">marine sediment metagenome</name>
    <dbReference type="NCBI Taxonomy" id="412755"/>
    <lineage>
        <taxon>unclassified sequences</taxon>
        <taxon>metagenomes</taxon>
        <taxon>ecological metagenomes</taxon>
    </lineage>
</organism>
<name>X1BQK6_9ZZZZ</name>
<protein>
    <submittedName>
        <fullName evidence="1">Uncharacterized protein</fullName>
    </submittedName>
</protein>
<dbReference type="EMBL" id="BART01025150">
    <property type="protein sequence ID" value="GAG97350.1"/>
    <property type="molecule type" value="Genomic_DNA"/>
</dbReference>
<evidence type="ECO:0000313" key="1">
    <source>
        <dbReference type="EMBL" id="GAG97350.1"/>
    </source>
</evidence>
<proteinExistence type="predicted"/>
<reference evidence="1" key="1">
    <citation type="journal article" date="2014" name="Front. Microbiol.">
        <title>High frequency of phylogenetically diverse reductive dehalogenase-homologous genes in deep subseafloor sedimentary metagenomes.</title>
        <authorList>
            <person name="Kawai M."/>
            <person name="Futagami T."/>
            <person name="Toyoda A."/>
            <person name="Takaki Y."/>
            <person name="Nishi S."/>
            <person name="Hori S."/>
            <person name="Arai W."/>
            <person name="Tsubouchi T."/>
            <person name="Morono Y."/>
            <person name="Uchiyama I."/>
            <person name="Ito T."/>
            <person name="Fujiyama A."/>
            <person name="Inagaki F."/>
            <person name="Takami H."/>
        </authorList>
    </citation>
    <scope>NUCLEOTIDE SEQUENCE</scope>
    <source>
        <strain evidence="1">Expedition CK06-06</strain>
    </source>
</reference>
<accession>X1BQK6</accession>
<sequence>MPCNIQDNRRRKKWQNNQAENSPCICDLGFAKAGCVARQWWIRWTEAQLDTKWLWLNAGAVLTYDAFFLGNGCQYNFDTGANENIQLLILGSNDPFDDDDLGTITVRISIQIRSGPFPPVPTQTFIDESDAGRFQPQPTVISAERYI</sequence>
<comment type="caution">
    <text evidence="1">The sequence shown here is derived from an EMBL/GenBank/DDBJ whole genome shotgun (WGS) entry which is preliminary data.</text>
</comment>
<dbReference type="AlphaFoldDB" id="X1BQK6"/>
<gene>
    <name evidence="1" type="ORF">S01H4_45210</name>
</gene>